<reference evidence="14" key="1">
    <citation type="submission" date="2018-10" db="EMBL/GenBank/DDBJ databases">
        <title>De novo assembly of a Great Dane genome.</title>
        <authorList>
            <person name="Kidd J.M."/>
            <person name="Pendleton A.L."/>
            <person name="Shen F."/>
            <person name="Emery S."/>
        </authorList>
    </citation>
    <scope>NUCLEOTIDE SEQUENCE [LARGE SCALE GENOMIC DNA]</scope>
    <source>
        <strain evidence="14">Great Dane</strain>
    </source>
</reference>
<dbReference type="InterPro" id="IPR006317">
    <property type="entry name" value="Ubiquinol_cyt_c_Rdtase_Fe-S-su"/>
</dbReference>
<dbReference type="SUPFAM" id="SSF50022">
    <property type="entry name" value="ISP domain"/>
    <property type="match status" value="1"/>
</dbReference>
<dbReference type="GO" id="GO:0051537">
    <property type="term" value="F:2 iron, 2 sulfur cluster binding"/>
    <property type="evidence" value="ECO:0007669"/>
    <property type="project" value="UniProtKB-KW"/>
</dbReference>
<proteinExistence type="inferred from homology"/>
<evidence type="ECO:0000256" key="8">
    <source>
        <dbReference type="ARBA" id="ARBA00023014"/>
    </source>
</evidence>
<keyword evidence="5" id="KW-0479">Metal-binding</keyword>
<dbReference type="GO" id="GO:0005739">
    <property type="term" value="C:mitochondrion"/>
    <property type="evidence" value="ECO:0007669"/>
    <property type="project" value="UniProtKB-ARBA"/>
</dbReference>
<dbReference type="PANTHER" id="PTHR10134">
    <property type="entry name" value="CYTOCHROME B-C1 COMPLEX SUBUNIT RIESKE, MITOCHONDRIAL"/>
    <property type="match status" value="1"/>
</dbReference>
<keyword evidence="7" id="KW-0408">Iron</keyword>
<dbReference type="CDD" id="cd03470">
    <property type="entry name" value="Rieske_cytochrome_bc1"/>
    <property type="match status" value="1"/>
</dbReference>
<keyword evidence="4" id="KW-0001">2Fe-2S</keyword>
<keyword evidence="3" id="KW-0812">Transmembrane</keyword>
<dbReference type="GO" id="GO:0016020">
    <property type="term" value="C:membrane"/>
    <property type="evidence" value="ECO:0007669"/>
    <property type="project" value="UniProtKB-SubCell"/>
</dbReference>
<evidence type="ECO:0000256" key="3">
    <source>
        <dbReference type="ARBA" id="ARBA00022692"/>
    </source>
</evidence>
<dbReference type="PROSITE" id="PS51296">
    <property type="entry name" value="RIESKE"/>
    <property type="match status" value="1"/>
</dbReference>
<dbReference type="InterPro" id="IPR014349">
    <property type="entry name" value="Rieske_Fe-S_prot"/>
</dbReference>
<name>A0A8C0Q1J2_CANLF</name>
<accession>A0A8C0Q1J2</accession>
<evidence type="ECO:0000259" key="13">
    <source>
        <dbReference type="PROSITE" id="PS51296"/>
    </source>
</evidence>
<dbReference type="InterPro" id="IPR036922">
    <property type="entry name" value="Rieske_2Fe-2S_sf"/>
</dbReference>
<evidence type="ECO:0000256" key="11">
    <source>
        <dbReference type="ARBA" id="ARBA00034078"/>
    </source>
</evidence>
<dbReference type="PRINTS" id="PR00162">
    <property type="entry name" value="RIESKE"/>
</dbReference>
<evidence type="ECO:0000256" key="5">
    <source>
        <dbReference type="ARBA" id="ARBA00022723"/>
    </source>
</evidence>
<dbReference type="Gene3D" id="1.20.5.270">
    <property type="entry name" value="Ubiquinol cytochrome reductase, transmembrane domain"/>
    <property type="match status" value="1"/>
</dbReference>
<evidence type="ECO:0000256" key="12">
    <source>
        <dbReference type="SAM" id="MobiDB-lite"/>
    </source>
</evidence>
<dbReference type="InterPro" id="IPR004192">
    <property type="entry name" value="Rieske_TM"/>
</dbReference>
<dbReference type="SUPFAM" id="SSF81502">
    <property type="entry name" value="ISP transmembrane anchor"/>
    <property type="match status" value="1"/>
</dbReference>
<dbReference type="GO" id="GO:0008121">
    <property type="term" value="F:quinol-cytochrome-c reductase activity"/>
    <property type="evidence" value="ECO:0007669"/>
    <property type="project" value="InterPro"/>
</dbReference>
<comment type="cofactor">
    <cofactor evidence="11">
        <name>[2Fe-2S] cluster</name>
        <dbReference type="ChEBI" id="CHEBI:190135"/>
    </cofactor>
</comment>
<dbReference type="FunFam" id="2.102.10.10:FF:000001">
    <property type="entry name" value="Cytochrome b-c1 complex subunit Rieske, mitochondrial"/>
    <property type="match status" value="1"/>
</dbReference>
<protein>
    <recommendedName>
        <fullName evidence="13">Rieske domain-containing protein</fullName>
    </recommendedName>
</protein>
<dbReference type="Pfam" id="PF00355">
    <property type="entry name" value="Rieske"/>
    <property type="match status" value="1"/>
</dbReference>
<evidence type="ECO:0000313" key="14">
    <source>
        <dbReference type="Ensembl" id="ENSCAFP00040007458.1"/>
    </source>
</evidence>
<evidence type="ECO:0000256" key="7">
    <source>
        <dbReference type="ARBA" id="ARBA00023004"/>
    </source>
</evidence>
<dbReference type="Ensembl" id="ENSCAFT00040008587.1">
    <property type="protein sequence ID" value="ENSCAFP00040007458.1"/>
    <property type="gene ID" value="ENSCAFG00040004531.1"/>
</dbReference>
<reference evidence="14" key="2">
    <citation type="submission" date="2025-08" db="UniProtKB">
        <authorList>
            <consortium name="Ensembl"/>
        </authorList>
    </citation>
    <scope>IDENTIFICATION</scope>
</reference>
<evidence type="ECO:0000256" key="1">
    <source>
        <dbReference type="ARBA" id="ARBA00004167"/>
    </source>
</evidence>
<comment type="similarity">
    <text evidence="2">Belongs to the Rieske iron-sulfur protein family.</text>
</comment>
<sequence length="350" mass="38525">MTPGPAGPSSRGLPNGWLWAPGAARRDRERASGNCTCPAEPFLFFFFFLRFYLFISETQRERERERQRHRQREKQAPCREPDMGLDPGSPGRCSRSSFVFQERPSGPSFCGPRSPGPLHTSGGAVSARPGRRDGAARRAPVASAGLTVPASIRYSHTDIRVPDFSDYRRAEVLDGTKSSKESSEARKGFSYLITATTSIGVAYAAKNVVSQFVSSMSASADVLAMSKIEIKLSDIPEGKNMAFKWRGKPLFVRHRTKKEIEQEAAVEVSQLRDPQHDLDRVKKPEWVILIGVCTHLGCVPIANAGDFGGYYCPCHGSHYDASGRIRKGPAPLNLEVPSYEFTGDDMVIVG</sequence>
<evidence type="ECO:0000256" key="9">
    <source>
        <dbReference type="ARBA" id="ARBA00023136"/>
    </source>
</evidence>
<dbReference type="InterPro" id="IPR017941">
    <property type="entry name" value="Rieske_2Fe-2S"/>
</dbReference>
<evidence type="ECO:0000256" key="10">
    <source>
        <dbReference type="ARBA" id="ARBA00023157"/>
    </source>
</evidence>
<evidence type="ECO:0000313" key="15">
    <source>
        <dbReference type="Proteomes" id="UP000694542"/>
    </source>
</evidence>
<keyword evidence="6" id="KW-1133">Transmembrane helix</keyword>
<keyword evidence="9" id="KW-0472">Membrane</keyword>
<comment type="subcellular location">
    <subcellularLocation>
        <location evidence="1">Membrane</location>
        <topology evidence="1">Single-pass membrane protein</topology>
    </subcellularLocation>
</comment>
<dbReference type="InterPro" id="IPR005805">
    <property type="entry name" value="Rieske_Fe-S_prot_C"/>
</dbReference>
<dbReference type="FunFam" id="1.20.5.270:FF:000001">
    <property type="entry name" value="Cytochrome b-c1 complex subunit Rieske, mitochondrial"/>
    <property type="match status" value="1"/>
</dbReference>
<organism evidence="14 15">
    <name type="scientific">Canis lupus familiaris</name>
    <name type="common">Dog</name>
    <name type="synonym">Canis familiaris</name>
    <dbReference type="NCBI Taxonomy" id="9615"/>
    <lineage>
        <taxon>Eukaryota</taxon>
        <taxon>Metazoa</taxon>
        <taxon>Chordata</taxon>
        <taxon>Craniata</taxon>
        <taxon>Vertebrata</taxon>
        <taxon>Euteleostomi</taxon>
        <taxon>Mammalia</taxon>
        <taxon>Eutheria</taxon>
        <taxon>Laurasiatheria</taxon>
        <taxon>Carnivora</taxon>
        <taxon>Caniformia</taxon>
        <taxon>Canidae</taxon>
        <taxon>Canis</taxon>
    </lineage>
</organism>
<dbReference type="NCBIfam" id="TIGR01416">
    <property type="entry name" value="Rieske_proteo"/>
    <property type="match status" value="1"/>
</dbReference>
<evidence type="ECO:0000256" key="2">
    <source>
        <dbReference type="ARBA" id="ARBA00010651"/>
    </source>
</evidence>
<feature type="domain" description="Rieske" evidence="13">
    <location>
        <begin position="253"/>
        <end position="348"/>
    </location>
</feature>
<feature type="compositionally biased region" description="Basic and acidic residues" evidence="12">
    <location>
        <begin position="73"/>
        <end position="82"/>
    </location>
</feature>
<evidence type="ECO:0000256" key="4">
    <source>
        <dbReference type="ARBA" id="ARBA00022714"/>
    </source>
</evidence>
<dbReference type="GO" id="GO:0046872">
    <property type="term" value="F:metal ion binding"/>
    <property type="evidence" value="ECO:0007669"/>
    <property type="project" value="UniProtKB-KW"/>
</dbReference>
<dbReference type="InterPro" id="IPR037008">
    <property type="entry name" value="bc1_Rieske_TM_sf"/>
</dbReference>
<dbReference type="Proteomes" id="UP000694542">
    <property type="component" value="Chromosome 1"/>
</dbReference>
<keyword evidence="10" id="KW-1015">Disulfide bond</keyword>
<feature type="region of interest" description="Disordered" evidence="12">
    <location>
        <begin position="64"/>
        <end position="142"/>
    </location>
</feature>
<dbReference type="Pfam" id="PF02921">
    <property type="entry name" value="UCR_TM"/>
    <property type="match status" value="1"/>
</dbReference>
<keyword evidence="8" id="KW-0411">Iron-sulfur</keyword>
<dbReference type="AlphaFoldDB" id="A0A8C0Q1J2"/>
<dbReference type="Gene3D" id="2.102.10.10">
    <property type="entry name" value="Rieske [2Fe-2S] iron-sulphur domain"/>
    <property type="match status" value="1"/>
</dbReference>
<evidence type="ECO:0000256" key="6">
    <source>
        <dbReference type="ARBA" id="ARBA00022989"/>
    </source>
</evidence>